<evidence type="ECO:0000313" key="2">
    <source>
        <dbReference type="EMBL" id="TGZ60303.1"/>
    </source>
</evidence>
<dbReference type="EMBL" id="SJOL01008450">
    <property type="protein sequence ID" value="TGZ60303.1"/>
    <property type="molecule type" value="Genomic_DNA"/>
</dbReference>
<proteinExistence type="predicted"/>
<evidence type="ECO:0000313" key="3">
    <source>
        <dbReference type="Proteomes" id="UP000308267"/>
    </source>
</evidence>
<protein>
    <submittedName>
        <fullName evidence="2">Uncharacterized protein</fullName>
    </submittedName>
</protein>
<feature type="transmembrane region" description="Helical" evidence="1">
    <location>
        <begin position="125"/>
        <end position="151"/>
    </location>
</feature>
<keyword evidence="1" id="KW-1133">Transmembrane helix</keyword>
<dbReference type="Proteomes" id="UP000308267">
    <property type="component" value="Unassembled WGS sequence"/>
</dbReference>
<dbReference type="AlphaFoldDB" id="A0A4S2LAZ5"/>
<keyword evidence="1" id="KW-0472">Membrane</keyword>
<keyword evidence="3" id="KW-1185">Reference proteome</keyword>
<reference evidence="2 3" key="1">
    <citation type="journal article" date="2019" name="BMC Genomics">
        <title>New insights from Opisthorchis felineus genome: update on genomics of the epidemiologically important liver flukes.</title>
        <authorList>
            <person name="Ershov N.I."/>
            <person name="Mordvinov V.A."/>
            <person name="Prokhortchouk E.B."/>
            <person name="Pakharukova M.Y."/>
            <person name="Gunbin K.V."/>
            <person name="Ustyantsev K."/>
            <person name="Genaev M.A."/>
            <person name="Blinov A.G."/>
            <person name="Mazur A."/>
            <person name="Boulygina E."/>
            <person name="Tsygankova S."/>
            <person name="Khrameeva E."/>
            <person name="Chekanov N."/>
            <person name="Fan G."/>
            <person name="Xiao A."/>
            <person name="Zhang H."/>
            <person name="Xu X."/>
            <person name="Yang H."/>
            <person name="Solovyev V."/>
            <person name="Lee S.M."/>
            <person name="Liu X."/>
            <person name="Afonnikov D.A."/>
            <person name="Skryabin K.G."/>
        </authorList>
    </citation>
    <scope>NUCLEOTIDE SEQUENCE [LARGE SCALE GENOMIC DNA]</scope>
    <source>
        <strain evidence="2">AK-0245</strain>
        <tissue evidence="2">Whole organism</tissue>
    </source>
</reference>
<evidence type="ECO:0000256" key="1">
    <source>
        <dbReference type="SAM" id="Phobius"/>
    </source>
</evidence>
<dbReference type="OrthoDB" id="6247498at2759"/>
<name>A0A4S2LAZ5_OPIFE</name>
<dbReference type="EMBL" id="SJOL01008450">
    <property type="protein sequence ID" value="TGZ60304.1"/>
    <property type="molecule type" value="Genomic_DNA"/>
</dbReference>
<gene>
    <name evidence="2" type="ORF">CRM22_008609</name>
</gene>
<accession>A0A4S2LAZ5</accession>
<keyword evidence="1" id="KW-0812">Transmembrane</keyword>
<organism evidence="2 3">
    <name type="scientific">Opisthorchis felineus</name>
    <dbReference type="NCBI Taxonomy" id="147828"/>
    <lineage>
        <taxon>Eukaryota</taxon>
        <taxon>Metazoa</taxon>
        <taxon>Spiralia</taxon>
        <taxon>Lophotrochozoa</taxon>
        <taxon>Platyhelminthes</taxon>
        <taxon>Trematoda</taxon>
        <taxon>Digenea</taxon>
        <taxon>Opisthorchiida</taxon>
        <taxon>Opisthorchiata</taxon>
        <taxon>Opisthorchiidae</taxon>
        <taxon>Opisthorchis</taxon>
    </lineage>
</organism>
<comment type="caution">
    <text evidence="2">The sequence shown here is derived from an EMBL/GenBank/DDBJ whole genome shotgun (WGS) entry which is preliminary data.</text>
</comment>
<sequence>MSTEDLLVCVSSVDLLCSAPSRMPTCLAHASYVQKETQVSKILLAENESANTEFPPTLSSTLLHVKENSVLLPMINLQKPISGFRSVQVPCTTETPLHGYSPNAKTQKTNVGLVTEFEKRKSDWIVWKTTTISLFCVFFVFFVAVDFYYLLHPEIYVHNPVKLKLEFKNHKKLSRNNAVLPEAPCRSKKLHNVTRRAMTNRSVFQQNSPGHMKSNVFSSFDDLYSDKVEPSYLRPSESPYFMPTSSVRGKDVLILKHNQDVVLKESKTVTKQMQNLSFVLSPTAGLAVHIELISVRLLPEYEDVAYTHSDNGIVLDTSRRSNMHHWRAPLQEVLNNWCRHPLPIQYYLTMHPYLDRHTTARRQTCINPMATAYGHIKLPLCPSNVPHKSTYFHRSINGQCTQNVRFSPIFA</sequence>